<organism evidence="1">
    <name type="scientific">uncultured Caudovirales phage</name>
    <dbReference type="NCBI Taxonomy" id="2100421"/>
    <lineage>
        <taxon>Viruses</taxon>
        <taxon>Duplodnaviria</taxon>
        <taxon>Heunggongvirae</taxon>
        <taxon>Uroviricota</taxon>
        <taxon>Caudoviricetes</taxon>
        <taxon>Peduoviridae</taxon>
        <taxon>Maltschvirus</taxon>
        <taxon>Maltschvirus maltsch</taxon>
    </lineage>
</organism>
<reference evidence="1" key="1">
    <citation type="submission" date="2020-05" db="EMBL/GenBank/DDBJ databases">
        <authorList>
            <person name="Chiriac C."/>
            <person name="Salcher M."/>
            <person name="Ghai R."/>
            <person name="Kavagutti S V."/>
        </authorList>
    </citation>
    <scope>NUCLEOTIDE SEQUENCE</scope>
</reference>
<sequence length="89" mass="10276">MNQLIKDSIAYLESCNEYERSQFDYLMPYEDAINYGVHHSIVYGDGKTEYAVIVKGKEELSDASEDIETVFILKESLDDDDDRQNSRKA</sequence>
<proteinExistence type="predicted"/>
<protein>
    <submittedName>
        <fullName evidence="1">Uncharacterized protein</fullName>
    </submittedName>
</protein>
<name>A0A6J7XNH4_9CAUD</name>
<evidence type="ECO:0000313" key="1">
    <source>
        <dbReference type="EMBL" id="CAB5238301.1"/>
    </source>
</evidence>
<dbReference type="EMBL" id="LR798451">
    <property type="protein sequence ID" value="CAB5238301.1"/>
    <property type="molecule type" value="Genomic_DNA"/>
</dbReference>
<gene>
    <name evidence="1" type="ORF">UFOVP144_39</name>
</gene>
<accession>A0A6J7XNH4</accession>